<comment type="similarity">
    <text evidence="1">Belongs to the amidase family.</text>
</comment>
<keyword evidence="2" id="KW-0378">Hydrolase</keyword>
<reference evidence="4 5" key="1">
    <citation type="submission" date="2024-07" db="EMBL/GenBank/DDBJ databases">
        <title>Section-level genome sequencing and comparative genomics of Aspergillus sections Usti and Cavernicolus.</title>
        <authorList>
            <consortium name="Lawrence Berkeley National Laboratory"/>
            <person name="Nybo J.L."/>
            <person name="Vesth T.C."/>
            <person name="Theobald S."/>
            <person name="Frisvad J.C."/>
            <person name="Larsen T.O."/>
            <person name="Kjaerboelling I."/>
            <person name="Rothschild-Mancinelli K."/>
            <person name="Lyhne E.K."/>
            <person name="Kogle M.E."/>
            <person name="Barry K."/>
            <person name="Clum A."/>
            <person name="Na H."/>
            <person name="Ledsgaard L."/>
            <person name="Lin J."/>
            <person name="Lipzen A."/>
            <person name="Kuo A."/>
            <person name="Riley R."/>
            <person name="Mondo S."/>
            <person name="LaButti K."/>
            <person name="Haridas S."/>
            <person name="Pangalinan J."/>
            <person name="Salamov A.A."/>
            <person name="Simmons B.A."/>
            <person name="Magnuson J.K."/>
            <person name="Chen J."/>
            <person name="Drula E."/>
            <person name="Henrissat B."/>
            <person name="Wiebenga A."/>
            <person name="Lubbers R.J."/>
            <person name="Gomes A.C."/>
            <person name="Makela M.R."/>
            <person name="Stajich J."/>
            <person name="Grigoriev I.V."/>
            <person name="Mortensen U.H."/>
            <person name="De vries R.P."/>
            <person name="Baker S.E."/>
            <person name="Andersen M.R."/>
        </authorList>
    </citation>
    <scope>NUCLEOTIDE SEQUENCE [LARGE SCALE GENOMIC DNA]</scope>
    <source>
        <strain evidence="4 5">CBS 600.67</strain>
    </source>
</reference>
<evidence type="ECO:0000313" key="5">
    <source>
        <dbReference type="Proteomes" id="UP001610335"/>
    </source>
</evidence>
<dbReference type="InterPro" id="IPR036928">
    <property type="entry name" value="AS_sf"/>
</dbReference>
<dbReference type="Pfam" id="PF01425">
    <property type="entry name" value="Amidase"/>
    <property type="match status" value="1"/>
</dbReference>
<evidence type="ECO:0000256" key="2">
    <source>
        <dbReference type="ARBA" id="ARBA00022801"/>
    </source>
</evidence>
<dbReference type="EMBL" id="JBFXLS010000095">
    <property type="protein sequence ID" value="KAL2817071.1"/>
    <property type="molecule type" value="Genomic_DNA"/>
</dbReference>
<sequence length="564" mass="61278">MSSLTVTVTVTETRVTKEQFPAPAKPWEAIRDEKRAEQLSRIPMPWRLEASQYPAEGTVDVRPVATTSGILTQRELEITGEKYDATALAAEIAKGTYTAVETVTAFCKRAAICQQLCSALTEICFAEAIGKAEKLDEYFKETGKTVGPLHGLPMTFKDCFHLNGYDASNGYISRCFDPSTTTTPIIQLIEDAGAVVIAKTNIPQTMLVAECDNNVFGRTGNPIVNHLSCGGSSGGEGSLSAFRGNALGIGTDVGGSIRLPAAFNNVYGYKPSVGILPFIGYAASGWTGVNTGIPAVLGPLAHSIRDMTLLTQAVRARQPWLFDPAVIHGVMESSPPLDRKPIVGILHESGVTPHPPVRRALREAKLKVEAAGYGTRDFTPVCPDLREIREIASQLFTVDGGSYPRRELARAGEPVVPSVTKFGFFDMPRKTHEEMWRLNTKKGEMQKRMLDAWQGLGIDVLIAPAAPHTPIGPENCTSELYTVVWNVVDYPAVIIPFTKADPALDPKDGAFKPKNDLDQSIQELYDPELMNGGPVSLQIVAPRLQDAALLRYAEELDEVLNDKN</sequence>
<dbReference type="PANTHER" id="PTHR46072:SF11">
    <property type="entry name" value="AMIDASE-RELATED"/>
    <property type="match status" value="1"/>
</dbReference>
<dbReference type="Gene3D" id="3.90.1300.10">
    <property type="entry name" value="Amidase signature (AS) domain"/>
    <property type="match status" value="1"/>
</dbReference>
<dbReference type="SUPFAM" id="SSF75304">
    <property type="entry name" value="Amidase signature (AS) enzymes"/>
    <property type="match status" value="1"/>
</dbReference>
<evidence type="ECO:0000313" key="4">
    <source>
        <dbReference type="EMBL" id="KAL2817071.1"/>
    </source>
</evidence>
<proteinExistence type="inferred from homology"/>
<accession>A0ABR4HNL8</accession>
<keyword evidence="5" id="KW-1185">Reference proteome</keyword>
<dbReference type="PIRSF" id="PIRSF001221">
    <property type="entry name" value="Amidase_fungi"/>
    <property type="match status" value="1"/>
</dbReference>
<gene>
    <name evidence="4" type="ORF">BDW59DRAFT_166104</name>
</gene>
<evidence type="ECO:0000256" key="1">
    <source>
        <dbReference type="ARBA" id="ARBA00009199"/>
    </source>
</evidence>
<organism evidence="4 5">
    <name type="scientific">Aspergillus cavernicola</name>
    <dbReference type="NCBI Taxonomy" id="176166"/>
    <lineage>
        <taxon>Eukaryota</taxon>
        <taxon>Fungi</taxon>
        <taxon>Dikarya</taxon>
        <taxon>Ascomycota</taxon>
        <taxon>Pezizomycotina</taxon>
        <taxon>Eurotiomycetes</taxon>
        <taxon>Eurotiomycetidae</taxon>
        <taxon>Eurotiales</taxon>
        <taxon>Aspergillaceae</taxon>
        <taxon>Aspergillus</taxon>
        <taxon>Aspergillus subgen. Nidulantes</taxon>
    </lineage>
</organism>
<dbReference type="PANTHER" id="PTHR46072">
    <property type="entry name" value="AMIDASE-RELATED-RELATED"/>
    <property type="match status" value="1"/>
</dbReference>
<comment type="caution">
    <text evidence="4">The sequence shown here is derived from an EMBL/GenBank/DDBJ whole genome shotgun (WGS) entry which is preliminary data.</text>
</comment>
<feature type="domain" description="Amidase" evidence="3">
    <location>
        <begin position="101"/>
        <end position="550"/>
    </location>
</feature>
<protein>
    <submittedName>
        <fullName evidence="4">Amidase signature domain-containing protein</fullName>
    </submittedName>
</protein>
<dbReference type="Proteomes" id="UP001610335">
    <property type="component" value="Unassembled WGS sequence"/>
</dbReference>
<dbReference type="InterPro" id="IPR023631">
    <property type="entry name" value="Amidase_dom"/>
</dbReference>
<evidence type="ECO:0000259" key="3">
    <source>
        <dbReference type="Pfam" id="PF01425"/>
    </source>
</evidence>
<name>A0ABR4HNL8_9EURO</name>